<feature type="region of interest" description="Disordered" evidence="1">
    <location>
        <begin position="28"/>
        <end position="70"/>
    </location>
</feature>
<comment type="caution">
    <text evidence="2">The sequence shown here is derived from an EMBL/GenBank/DDBJ whole genome shotgun (WGS) entry which is preliminary data.</text>
</comment>
<evidence type="ECO:0000256" key="1">
    <source>
        <dbReference type="SAM" id="MobiDB-lite"/>
    </source>
</evidence>
<dbReference type="Proteomes" id="UP000784294">
    <property type="component" value="Unassembled WGS sequence"/>
</dbReference>
<evidence type="ECO:0000313" key="3">
    <source>
        <dbReference type="Proteomes" id="UP000784294"/>
    </source>
</evidence>
<organism evidence="2 3">
    <name type="scientific">Protopolystoma xenopodis</name>
    <dbReference type="NCBI Taxonomy" id="117903"/>
    <lineage>
        <taxon>Eukaryota</taxon>
        <taxon>Metazoa</taxon>
        <taxon>Spiralia</taxon>
        <taxon>Lophotrochozoa</taxon>
        <taxon>Platyhelminthes</taxon>
        <taxon>Monogenea</taxon>
        <taxon>Polyopisthocotylea</taxon>
        <taxon>Polystomatidea</taxon>
        <taxon>Polystomatidae</taxon>
        <taxon>Protopolystoma</taxon>
    </lineage>
</organism>
<dbReference type="EMBL" id="CAAALY010066963">
    <property type="protein sequence ID" value="VEL24293.1"/>
    <property type="molecule type" value="Genomic_DNA"/>
</dbReference>
<gene>
    <name evidence="2" type="ORF">PXEA_LOCUS17733</name>
</gene>
<evidence type="ECO:0000313" key="2">
    <source>
        <dbReference type="EMBL" id="VEL24293.1"/>
    </source>
</evidence>
<keyword evidence="3" id="KW-1185">Reference proteome</keyword>
<name>A0A3S5BHC8_9PLAT</name>
<dbReference type="AlphaFoldDB" id="A0A3S5BHC8"/>
<accession>A0A3S5BHC8</accession>
<feature type="compositionally biased region" description="Low complexity" evidence="1">
    <location>
        <begin position="39"/>
        <end position="56"/>
    </location>
</feature>
<sequence length="105" mass="11366">MAGMEHEQLHLSSKQEQAELLHQVLSSNDEDCREETLIPDPDGFAAPGTGAAGRTGSHFDRRSGAKMSSLSGADDTVFVDTSSAAVRARLAGAKERHPLFKLFRR</sequence>
<dbReference type="OrthoDB" id="10262986at2759"/>
<protein>
    <submittedName>
        <fullName evidence="2">Uncharacterized protein</fullName>
    </submittedName>
</protein>
<proteinExistence type="predicted"/>
<reference evidence="2" key="1">
    <citation type="submission" date="2018-11" db="EMBL/GenBank/DDBJ databases">
        <authorList>
            <consortium name="Pathogen Informatics"/>
        </authorList>
    </citation>
    <scope>NUCLEOTIDE SEQUENCE</scope>
</reference>